<gene>
    <name evidence="2" type="ORF">HPB51_006616</name>
</gene>
<evidence type="ECO:0000313" key="3">
    <source>
        <dbReference type="Proteomes" id="UP000821866"/>
    </source>
</evidence>
<keyword evidence="3" id="KW-1185">Reference proteome</keyword>
<feature type="transmembrane region" description="Helical" evidence="1">
    <location>
        <begin position="63"/>
        <end position="86"/>
    </location>
</feature>
<feature type="transmembrane region" description="Helical" evidence="1">
    <location>
        <begin position="106"/>
        <end position="122"/>
    </location>
</feature>
<dbReference type="EMBL" id="JABSTU010000005">
    <property type="protein sequence ID" value="KAH8030184.1"/>
    <property type="molecule type" value="Genomic_DNA"/>
</dbReference>
<keyword evidence="1" id="KW-1133">Transmembrane helix</keyword>
<reference evidence="2" key="1">
    <citation type="journal article" date="2020" name="Cell">
        <title>Large-Scale Comparative Analyses of Tick Genomes Elucidate Their Genetic Diversity and Vector Capacities.</title>
        <authorList>
            <consortium name="Tick Genome and Microbiome Consortium (TIGMIC)"/>
            <person name="Jia N."/>
            <person name="Wang J."/>
            <person name="Shi W."/>
            <person name="Du L."/>
            <person name="Sun Y."/>
            <person name="Zhan W."/>
            <person name="Jiang J.F."/>
            <person name="Wang Q."/>
            <person name="Zhang B."/>
            <person name="Ji P."/>
            <person name="Bell-Sakyi L."/>
            <person name="Cui X.M."/>
            <person name="Yuan T.T."/>
            <person name="Jiang B.G."/>
            <person name="Yang W.F."/>
            <person name="Lam T.T."/>
            <person name="Chang Q.C."/>
            <person name="Ding S.J."/>
            <person name="Wang X.J."/>
            <person name="Zhu J.G."/>
            <person name="Ruan X.D."/>
            <person name="Zhao L."/>
            <person name="Wei J.T."/>
            <person name="Ye R.Z."/>
            <person name="Que T.C."/>
            <person name="Du C.H."/>
            <person name="Zhou Y.H."/>
            <person name="Cheng J.X."/>
            <person name="Dai P.F."/>
            <person name="Guo W.B."/>
            <person name="Han X.H."/>
            <person name="Huang E.J."/>
            <person name="Li L.F."/>
            <person name="Wei W."/>
            <person name="Gao Y.C."/>
            <person name="Liu J.Z."/>
            <person name="Shao H.Z."/>
            <person name="Wang X."/>
            <person name="Wang C.C."/>
            <person name="Yang T.C."/>
            <person name="Huo Q.B."/>
            <person name="Li W."/>
            <person name="Chen H.Y."/>
            <person name="Chen S.E."/>
            <person name="Zhou L.G."/>
            <person name="Ni X.B."/>
            <person name="Tian J.H."/>
            <person name="Sheng Y."/>
            <person name="Liu T."/>
            <person name="Pan Y.S."/>
            <person name="Xia L.Y."/>
            <person name="Li J."/>
            <person name="Zhao F."/>
            <person name="Cao W.C."/>
        </authorList>
    </citation>
    <scope>NUCLEOTIDE SEQUENCE</scope>
    <source>
        <strain evidence="2">Rmic-2018</strain>
    </source>
</reference>
<protein>
    <submittedName>
        <fullName evidence="2">Uncharacterized protein</fullName>
    </submittedName>
</protein>
<proteinExistence type="predicted"/>
<name>A0A9J6E7T1_RHIMP</name>
<feature type="transmembrane region" description="Helical" evidence="1">
    <location>
        <begin position="373"/>
        <end position="394"/>
    </location>
</feature>
<reference evidence="2" key="2">
    <citation type="submission" date="2021-09" db="EMBL/GenBank/DDBJ databases">
        <authorList>
            <person name="Jia N."/>
            <person name="Wang J."/>
            <person name="Shi W."/>
            <person name="Du L."/>
            <person name="Sun Y."/>
            <person name="Zhan W."/>
            <person name="Jiang J."/>
            <person name="Wang Q."/>
            <person name="Zhang B."/>
            <person name="Ji P."/>
            <person name="Sakyi L.B."/>
            <person name="Cui X."/>
            <person name="Yuan T."/>
            <person name="Jiang B."/>
            <person name="Yang W."/>
            <person name="Lam T.T.-Y."/>
            <person name="Chang Q."/>
            <person name="Ding S."/>
            <person name="Wang X."/>
            <person name="Zhu J."/>
            <person name="Ruan X."/>
            <person name="Zhao L."/>
            <person name="Wei J."/>
            <person name="Que T."/>
            <person name="Du C."/>
            <person name="Cheng J."/>
            <person name="Dai P."/>
            <person name="Han X."/>
            <person name="Huang E."/>
            <person name="Gao Y."/>
            <person name="Liu J."/>
            <person name="Shao H."/>
            <person name="Ye R."/>
            <person name="Li L."/>
            <person name="Wei W."/>
            <person name="Wang X."/>
            <person name="Wang C."/>
            <person name="Huo Q."/>
            <person name="Li W."/>
            <person name="Guo W."/>
            <person name="Chen H."/>
            <person name="Chen S."/>
            <person name="Zhou L."/>
            <person name="Zhou L."/>
            <person name="Ni X."/>
            <person name="Tian J."/>
            <person name="Zhou Y."/>
            <person name="Sheng Y."/>
            <person name="Liu T."/>
            <person name="Pan Y."/>
            <person name="Xia L."/>
            <person name="Li J."/>
            <person name="Zhao F."/>
            <person name="Cao W."/>
        </authorList>
    </citation>
    <scope>NUCLEOTIDE SEQUENCE</scope>
    <source>
        <strain evidence="2">Rmic-2018</strain>
        <tissue evidence="2">Larvae</tissue>
    </source>
</reference>
<accession>A0A9J6E7T1</accession>
<dbReference type="AlphaFoldDB" id="A0A9J6E7T1"/>
<keyword evidence="1" id="KW-0812">Transmembrane</keyword>
<organism evidence="2 3">
    <name type="scientific">Rhipicephalus microplus</name>
    <name type="common">Cattle tick</name>
    <name type="synonym">Boophilus microplus</name>
    <dbReference type="NCBI Taxonomy" id="6941"/>
    <lineage>
        <taxon>Eukaryota</taxon>
        <taxon>Metazoa</taxon>
        <taxon>Ecdysozoa</taxon>
        <taxon>Arthropoda</taxon>
        <taxon>Chelicerata</taxon>
        <taxon>Arachnida</taxon>
        <taxon>Acari</taxon>
        <taxon>Parasitiformes</taxon>
        <taxon>Ixodida</taxon>
        <taxon>Ixodoidea</taxon>
        <taxon>Ixodidae</taxon>
        <taxon>Rhipicephalinae</taxon>
        <taxon>Rhipicephalus</taxon>
        <taxon>Boophilus</taxon>
    </lineage>
</organism>
<feature type="transmembrane region" description="Helical" evidence="1">
    <location>
        <begin position="160"/>
        <end position="181"/>
    </location>
</feature>
<keyword evidence="1" id="KW-0472">Membrane</keyword>
<comment type="caution">
    <text evidence="2">The sequence shown here is derived from an EMBL/GenBank/DDBJ whole genome shotgun (WGS) entry which is preliminary data.</text>
</comment>
<evidence type="ECO:0000313" key="2">
    <source>
        <dbReference type="EMBL" id="KAH8030184.1"/>
    </source>
</evidence>
<dbReference type="Proteomes" id="UP000821866">
    <property type="component" value="Chromosome 3"/>
</dbReference>
<evidence type="ECO:0000256" key="1">
    <source>
        <dbReference type="SAM" id="Phobius"/>
    </source>
</evidence>
<sequence length="404" mass="45613">MTAPITMESHSAPGDAISPRRPEVIIRGLDRRGYEYIGQTPSNAPKPFHGSSRKGGFSAMFTLVLKMVVLVLLKLNFAFMLLRYLYWLPRTSMDSLPDALFEISEVILSLAAVTGALSLWSYKSNMAALSTRYIDASEASGGFEPGQSFLRPPGLWRDKLIRPLLFVHALLGLALCFVSSFRSWTDEAQDSVLEAPTGILLNLFTTSQAYIAMTTYTALCLDVRRTMLCTAEELQRSYQSISHDALSWLHWKWEKCSRFLGDISHNFLGFVCTWYCYLFVRAVALITLLCTAVFSANGDCLAKHQLYVPTFELTYLLILCYVSDTLKATLLSPVEHLRELTLSRPTSEIAIHVEVQRFLHRIHKYLSMTLLKLSTWTETALKAFGLLIFALLLLHEKRVSMKVV</sequence>
<feature type="transmembrane region" description="Helical" evidence="1">
    <location>
        <begin position="267"/>
        <end position="294"/>
    </location>
</feature>